<name>A0ABN9HDI8_9NEOB</name>
<evidence type="ECO:0000313" key="2">
    <source>
        <dbReference type="EMBL" id="CAI9618992.1"/>
    </source>
</evidence>
<proteinExistence type="predicted"/>
<feature type="region of interest" description="Disordered" evidence="1">
    <location>
        <begin position="19"/>
        <end position="63"/>
    </location>
</feature>
<keyword evidence="3" id="KW-1185">Reference proteome</keyword>
<protein>
    <submittedName>
        <fullName evidence="2">Uncharacterized protein</fullName>
    </submittedName>
</protein>
<accession>A0ABN9HDI8</accession>
<reference evidence="2" key="1">
    <citation type="submission" date="2023-05" db="EMBL/GenBank/DDBJ databases">
        <authorList>
            <person name="Stuckert A."/>
        </authorList>
    </citation>
    <scope>NUCLEOTIDE SEQUENCE</scope>
</reference>
<sequence>MVGMDLEYPETRSWLLSTPVSGRGIRQGLPREEPDVRRSGDPGGMEAGSVTVGSVRYKAGGRE</sequence>
<organism evidence="2 3">
    <name type="scientific">Staurois parvus</name>
    <dbReference type="NCBI Taxonomy" id="386267"/>
    <lineage>
        <taxon>Eukaryota</taxon>
        <taxon>Metazoa</taxon>
        <taxon>Chordata</taxon>
        <taxon>Craniata</taxon>
        <taxon>Vertebrata</taxon>
        <taxon>Euteleostomi</taxon>
        <taxon>Amphibia</taxon>
        <taxon>Batrachia</taxon>
        <taxon>Anura</taxon>
        <taxon>Neobatrachia</taxon>
        <taxon>Ranoidea</taxon>
        <taxon>Ranidae</taxon>
        <taxon>Staurois</taxon>
    </lineage>
</organism>
<evidence type="ECO:0000313" key="3">
    <source>
        <dbReference type="Proteomes" id="UP001162483"/>
    </source>
</evidence>
<evidence type="ECO:0000256" key="1">
    <source>
        <dbReference type="SAM" id="MobiDB-lite"/>
    </source>
</evidence>
<comment type="caution">
    <text evidence="2">The sequence shown here is derived from an EMBL/GenBank/DDBJ whole genome shotgun (WGS) entry which is preliminary data.</text>
</comment>
<dbReference type="Proteomes" id="UP001162483">
    <property type="component" value="Unassembled WGS sequence"/>
</dbReference>
<feature type="compositionally biased region" description="Basic and acidic residues" evidence="1">
    <location>
        <begin position="29"/>
        <end position="40"/>
    </location>
</feature>
<dbReference type="EMBL" id="CATNWA010020574">
    <property type="protein sequence ID" value="CAI9618992.1"/>
    <property type="molecule type" value="Genomic_DNA"/>
</dbReference>
<gene>
    <name evidence="2" type="ORF">SPARVUS_LOCUS15767972</name>
</gene>